<accession>A0A2U3APP3</accession>
<dbReference type="PROSITE" id="PS50995">
    <property type="entry name" value="HTH_MARR_2"/>
    <property type="match status" value="1"/>
</dbReference>
<dbReference type="InterPro" id="IPR036388">
    <property type="entry name" value="WH-like_DNA-bd_sf"/>
</dbReference>
<keyword evidence="1" id="KW-0805">Transcription regulation</keyword>
<dbReference type="PROSITE" id="PS01117">
    <property type="entry name" value="HTH_MARR_1"/>
    <property type="match status" value="1"/>
</dbReference>
<evidence type="ECO:0000256" key="1">
    <source>
        <dbReference type="ARBA" id="ARBA00023015"/>
    </source>
</evidence>
<dbReference type="PANTHER" id="PTHR33164">
    <property type="entry name" value="TRANSCRIPTIONAL REGULATOR, MARR FAMILY"/>
    <property type="match status" value="1"/>
</dbReference>
<dbReference type="PANTHER" id="PTHR33164:SF56">
    <property type="entry name" value="HTH-TYPE TRANSCRIPTIONAL REGULATOR MHQR"/>
    <property type="match status" value="1"/>
</dbReference>
<dbReference type="InterPro" id="IPR023187">
    <property type="entry name" value="Tscrpt_reg_MarR-type_CS"/>
</dbReference>
<dbReference type="GO" id="GO:0006950">
    <property type="term" value="P:response to stress"/>
    <property type="evidence" value="ECO:0007669"/>
    <property type="project" value="TreeGrafter"/>
</dbReference>
<reference evidence="5 6" key="1">
    <citation type="submission" date="2018-05" db="EMBL/GenBank/DDBJ databases">
        <title>Kurthia sibirica genome sequence.</title>
        <authorList>
            <person name="Maclea K.S."/>
            <person name="Goen A.E."/>
        </authorList>
    </citation>
    <scope>NUCLEOTIDE SEQUENCE [LARGE SCALE GENOMIC DNA]</scope>
    <source>
        <strain evidence="5 6">ATCC 49154</strain>
    </source>
</reference>
<evidence type="ECO:0000256" key="3">
    <source>
        <dbReference type="ARBA" id="ARBA00023163"/>
    </source>
</evidence>
<dbReference type="InterPro" id="IPR036390">
    <property type="entry name" value="WH_DNA-bd_sf"/>
</dbReference>
<name>A0A2U3APP3_9BACL</name>
<keyword evidence="3" id="KW-0804">Transcription</keyword>
<dbReference type="Proteomes" id="UP000245938">
    <property type="component" value="Unassembled WGS sequence"/>
</dbReference>
<dbReference type="AlphaFoldDB" id="A0A2U3APP3"/>
<proteinExistence type="predicted"/>
<dbReference type="InterPro" id="IPR000835">
    <property type="entry name" value="HTH_MarR-typ"/>
</dbReference>
<sequence length="116" mass="13309">MQQYNINLNEFAVLELLYHKGEQPIQRIGDKILITSGSITYIVDKLEKRGFVERIACPTDRRVTFTAITKAGHAFIETIFPQHEQLVAEMFSPLSDVEKDTMIDLIKKVGYHSKNL</sequence>
<feature type="domain" description="HTH marR-type" evidence="4">
    <location>
        <begin position="1"/>
        <end position="111"/>
    </location>
</feature>
<gene>
    <name evidence="5" type="ORF">DEX24_02895</name>
</gene>
<organism evidence="5 6">
    <name type="scientific">Kurthia sibirica</name>
    <dbReference type="NCBI Taxonomy" id="202750"/>
    <lineage>
        <taxon>Bacteria</taxon>
        <taxon>Bacillati</taxon>
        <taxon>Bacillota</taxon>
        <taxon>Bacilli</taxon>
        <taxon>Bacillales</taxon>
        <taxon>Caryophanaceae</taxon>
        <taxon>Kurthia</taxon>
    </lineage>
</organism>
<keyword evidence="6" id="KW-1185">Reference proteome</keyword>
<dbReference type="GO" id="GO:0003677">
    <property type="term" value="F:DNA binding"/>
    <property type="evidence" value="ECO:0007669"/>
    <property type="project" value="UniProtKB-KW"/>
</dbReference>
<dbReference type="Pfam" id="PF01047">
    <property type="entry name" value="MarR"/>
    <property type="match status" value="1"/>
</dbReference>
<evidence type="ECO:0000259" key="4">
    <source>
        <dbReference type="PROSITE" id="PS50995"/>
    </source>
</evidence>
<evidence type="ECO:0000313" key="5">
    <source>
        <dbReference type="EMBL" id="PWI26494.1"/>
    </source>
</evidence>
<dbReference type="PRINTS" id="PR00598">
    <property type="entry name" value="HTHMARR"/>
</dbReference>
<dbReference type="SMART" id="SM00347">
    <property type="entry name" value="HTH_MARR"/>
    <property type="match status" value="1"/>
</dbReference>
<dbReference type="OrthoDB" id="9799747at2"/>
<dbReference type="GO" id="GO:0003700">
    <property type="term" value="F:DNA-binding transcription factor activity"/>
    <property type="evidence" value="ECO:0007669"/>
    <property type="project" value="InterPro"/>
</dbReference>
<comment type="caution">
    <text evidence="5">The sequence shown here is derived from an EMBL/GenBank/DDBJ whole genome shotgun (WGS) entry which is preliminary data.</text>
</comment>
<evidence type="ECO:0000256" key="2">
    <source>
        <dbReference type="ARBA" id="ARBA00023125"/>
    </source>
</evidence>
<keyword evidence="2" id="KW-0238">DNA-binding</keyword>
<dbReference type="EMBL" id="QFVR01000003">
    <property type="protein sequence ID" value="PWI26494.1"/>
    <property type="molecule type" value="Genomic_DNA"/>
</dbReference>
<protein>
    <submittedName>
        <fullName evidence="5">MarR family transcriptional regulator</fullName>
    </submittedName>
</protein>
<dbReference type="SUPFAM" id="SSF46785">
    <property type="entry name" value="Winged helix' DNA-binding domain"/>
    <property type="match status" value="1"/>
</dbReference>
<dbReference type="Gene3D" id="1.10.10.10">
    <property type="entry name" value="Winged helix-like DNA-binding domain superfamily/Winged helix DNA-binding domain"/>
    <property type="match status" value="1"/>
</dbReference>
<dbReference type="InterPro" id="IPR039422">
    <property type="entry name" value="MarR/SlyA-like"/>
</dbReference>
<evidence type="ECO:0000313" key="6">
    <source>
        <dbReference type="Proteomes" id="UP000245938"/>
    </source>
</evidence>